<dbReference type="PROSITE" id="PS50157">
    <property type="entry name" value="ZINC_FINGER_C2H2_2"/>
    <property type="match status" value="1"/>
</dbReference>
<keyword evidence="6" id="KW-1185">Reference proteome</keyword>
<feature type="chain" id="PRO_5034803415" description="C2H2-type domain-containing protein" evidence="3">
    <location>
        <begin position="19"/>
        <end position="774"/>
    </location>
</feature>
<evidence type="ECO:0000256" key="1">
    <source>
        <dbReference type="PROSITE-ProRule" id="PRU00042"/>
    </source>
</evidence>
<evidence type="ECO:0000256" key="3">
    <source>
        <dbReference type="SAM" id="SignalP"/>
    </source>
</evidence>
<feature type="compositionally biased region" description="Acidic residues" evidence="2">
    <location>
        <begin position="714"/>
        <end position="725"/>
    </location>
</feature>
<dbReference type="SMART" id="SM00355">
    <property type="entry name" value="ZnF_C2H2"/>
    <property type="match status" value="1"/>
</dbReference>
<evidence type="ECO:0000313" key="6">
    <source>
        <dbReference type="Proteomes" id="UP000544095"/>
    </source>
</evidence>
<evidence type="ECO:0000259" key="4">
    <source>
        <dbReference type="PROSITE" id="PS50157"/>
    </source>
</evidence>
<dbReference type="PROSITE" id="PS00028">
    <property type="entry name" value="ZINC_FINGER_C2H2_1"/>
    <property type="match status" value="1"/>
</dbReference>
<feature type="region of interest" description="Disordered" evidence="2">
    <location>
        <begin position="659"/>
        <end position="728"/>
    </location>
</feature>
<proteinExistence type="predicted"/>
<feature type="domain" description="C2H2-type" evidence="4">
    <location>
        <begin position="608"/>
        <end position="636"/>
    </location>
</feature>
<sequence length="774" mass="83840">MVTTRFLMLSMAAAVAVAGPCKPQSSSVIFSETTLTTALLEATSTAVPDETSTSEPTSTAIIASSVTSAAETTETTAVTTLTSAETTTEEATVPSVAAVPPQGITCPAAHGQCVGGLKIECGYIMTGGFSVETGFKATLDDCAAACEGDSGCAGFSHNGSFAFTTPLAEFTASPLMANPQLGRDQDGGGDWEYLRQTQSRRGQPSAGRYLWTSDLSVASPVANSSNYQEVQHSPRGACARDDMGIRPWPDQAVDSNPSAALRRPPVKATRPNDSLPSPARPPRPPPGGESDMMRHPETRPISQDQLVAEVKSIYAGLVMVETKCIEVDKAQSTEGRLNHEEWQQLIAFHRYLLHENDDPFNTSSVKTSQDYELGALLSEVSLRSRSFCRLNSRLLPLLQAAKRTPSCVQFVEFMTLIGTLSDILRRYSSLLDFKDTILTVLWGVCWMFIIGPGNLEPEKFKASVPTISPTPAAYDFLDNSGPAYYDFDLQSVFMPETSTTGFDQHPTIDSLPFDNDGAGVDPIYLVQAAPQDSVFLSFDVLPRDSAGIAETSSKEELTGALPAAVTPDPILQSYRDTNSQDPFHAMVNVASVDQRVQNTGGQKSTSSFVCPKCQQTFATSFTLNRHQKEAHKDAASSPEQSFPCPNRGCKRHLRICNHDPKASTSSAESDGTEEQSVPHPVSTPALPAELQAAEPLSEGSSEESSVRKRSRSENDDEANGDDWSEESLLREMKKKLKRMAQEVKEKEDAYLRAREGLESIQKTIQVMEDSLRKS</sequence>
<keyword evidence="1" id="KW-0863">Zinc-finger</keyword>
<evidence type="ECO:0000256" key="2">
    <source>
        <dbReference type="SAM" id="MobiDB-lite"/>
    </source>
</evidence>
<feature type="compositionally biased region" description="Low complexity" evidence="2">
    <location>
        <begin position="684"/>
        <end position="703"/>
    </location>
</feature>
<protein>
    <recommendedName>
        <fullName evidence="4">C2H2-type domain-containing protein</fullName>
    </recommendedName>
</protein>
<evidence type="ECO:0000313" key="5">
    <source>
        <dbReference type="EMBL" id="KAF5583915.1"/>
    </source>
</evidence>
<reference evidence="5 6" key="1">
    <citation type="submission" date="2020-05" db="EMBL/GenBank/DDBJ databases">
        <title>Identification and distribution of gene clusters putatively required for synthesis of sphingolipid metabolism inhibitors in phylogenetically diverse species of the filamentous fungus Fusarium.</title>
        <authorList>
            <person name="Kim H.-S."/>
            <person name="Busman M."/>
            <person name="Brown D.W."/>
            <person name="Divon H."/>
            <person name="Uhlig S."/>
            <person name="Proctor R.H."/>
        </authorList>
    </citation>
    <scope>NUCLEOTIDE SEQUENCE [LARGE SCALE GENOMIC DNA]</scope>
    <source>
        <strain evidence="5 6">NRRL 25211</strain>
    </source>
</reference>
<feature type="compositionally biased region" description="Pro residues" evidence="2">
    <location>
        <begin position="278"/>
        <end position="287"/>
    </location>
</feature>
<dbReference type="GO" id="GO:0008270">
    <property type="term" value="F:zinc ion binding"/>
    <property type="evidence" value="ECO:0007669"/>
    <property type="project" value="UniProtKB-KW"/>
</dbReference>
<keyword evidence="1" id="KW-0479">Metal-binding</keyword>
<gene>
    <name evidence="5" type="ORF">FPANT_8026</name>
</gene>
<comment type="caution">
    <text evidence="5">The sequence shown here is derived from an EMBL/GenBank/DDBJ whole genome shotgun (WGS) entry which is preliminary data.</text>
</comment>
<dbReference type="AlphaFoldDB" id="A0A8H5P280"/>
<keyword evidence="3" id="KW-0732">Signal</keyword>
<dbReference type="InterPro" id="IPR013087">
    <property type="entry name" value="Znf_C2H2_type"/>
</dbReference>
<dbReference type="Gene3D" id="3.30.160.60">
    <property type="entry name" value="Classic Zinc Finger"/>
    <property type="match status" value="1"/>
</dbReference>
<feature type="signal peptide" evidence="3">
    <location>
        <begin position="1"/>
        <end position="18"/>
    </location>
</feature>
<feature type="region of interest" description="Disordered" evidence="2">
    <location>
        <begin position="224"/>
        <end position="304"/>
    </location>
</feature>
<keyword evidence="1" id="KW-0862">Zinc</keyword>
<dbReference type="Proteomes" id="UP000544095">
    <property type="component" value="Unassembled WGS sequence"/>
</dbReference>
<accession>A0A8H5P280</accession>
<name>A0A8H5P280_9HYPO</name>
<organism evidence="5 6">
    <name type="scientific">Fusarium pseudoanthophilum</name>
    <dbReference type="NCBI Taxonomy" id="48495"/>
    <lineage>
        <taxon>Eukaryota</taxon>
        <taxon>Fungi</taxon>
        <taxon>Dikarya</taxon>
        <taxon>Ascomycota</taxon>
        <taxon>Pezizomycotina</taxon>
        <taxon>Sordariomycetes</taxon>
        <taxon>Hypocreomycetidae</taxon>
        <taxon>Hypocreales</taxon>
        <taxon>Nectriaceae</taxon>
        <taxon>Fusarium</taxon>
        <taxon>Fusarium fujikuroi species complex</taxon>
    </lineage>
</organism>
<dbReference type="EMBL" id="JAAOAR010000395">
    <property type="protein sequence ID" value="KAF5583915.1"/>
    <property type="molecule type" value="Genomic_DNA"/>
</dbReference>